<dbReference type="Proteomes" id="UP000188320">
    <property type="component" value="Unassembled WGS sequence"/>
</dbReference>
<accession>A0A1R1PZG2</accession>
<dbReference type="PROSITE" id="PS50002">
    <property type="entry name" value="SH3"/>
    <property type="match status" value="1"/>
</dbReference>
<dbReference type="SUPFAM" id="SSF54001">
    <property type="entry name" value="Cysteine proteinases"/>
    <property type="match status" value="1"/>
</dbReference>
<evidence type="ECO:0000259" key="4">
    <source>
        <dbReference type="PROSITE" id="PS50002"/>
    </source>
</evidence>
<evidence type="ECO:0000313" key="5">
    <source>
        <dbReference type="EMBL" id="OMH86336.1"/>
    </source>
</evidence>
<feature type="compositionally biased region" description="Basic residues" evidence="3">
    <location>
        <begin position="903"/>
        <end position="917"/>
    </location>
</feature>
<dbReference type="InterPro" id="IPR036028">
    <property type="entry name" value="SH3-like_dom_sf"/>
</dbReference>
<gene>
    <name evidence="5" type="ORF">AX774_g94</name>
</gene>
<dbReference type="AlphaFoldDB" id="A0A1R1PZG2"/>
<evidence type="ECO:0000313" key="6">
    <source>
        <dbReference type="Proteomes" id="UP000188320"/>
    </source>
</evidence>
<organism evidence="5 6">
    <name type="scientific">Zancudomyces culisetae</name>
    <name type="common">Gut fungus</name>
    <name type="synonym">Smittium culisetae</name>
    <dbReference type="NCBI Taxonomy" id="1213189"/>
    <lineage>
        <taxon>Eukaryota</taxon>
        <taxon>Fungi</taxon>
        <taxon>Fungi incertae sedis</taxon>
        <taxon>Zoopagomycota</taxon>
        <taxon>Kickxellomycotina</taxon>
        <taxon>Harpellomycetes</taxon>
        <taxon>Harpellales</taxon>
        <taxon>Legeriomycetaceae</taxon>
        <taxon>Zancudomyces</taxon>
    </lineage>
</organism>
<dbReference type="GO" id="GO:0140278">
    <property type="term" value="P:mitotic division septum assembly"/>
    <property type="evidence" value="ECO:0007669"/>
    <property type="project" value="TreeGrafter"/>
</dbReference>
<evidence type="ECO:0000256" key="3">
    <source>
        <dbReference type="SAM" id="MobiDB-lite"/>
    </source>
</evidence>
<comment type="caution">
    <text evidence="5">The sequence shown here is derived from an EMBL/GenBank/DDBJ whole genome shotgun (WGS) entry which is preliminary data.</text>
</comment>
<dbReference type="Gene3D" id="2.30.30.40">
    <property type="entry name" value="SH3 Domains"/>
    <property type="match status" value="1"/>
</dbReference>
<keyword evidence="6" id="KW-1185">Reference proteome</keyword>
<feature type="domain" description="SH3" evidence="4">
    <location>
        <begin position="1"/>
        <end position="35"/>
    </location>
</feature>
<feature type="region of interest" description="Disordered" evidence="3">
    <location>
        <begin position="459"/>
        <end position="484"/>
    </location>
</feature>
<evidence type="ECO:0000256" key="2">
    <source>
        <dbReference type="PROSITE-ProRule" id="PRU00192"/>
    </source>
</evidence>
<feature type="region of interest" description="Disordered" evidence="3">
    <location>
        <begin position="100"/>
        <end position="122"/>
    </location>
</feature>
<dbReference type="OrthoDB" id="6129702at2759"/>
<proteinExistence type="predicted"/>
<feature type="region of interest" description="Disordered" evidence="3">
    <location>
        <begin position="35"/>
        <end position="61"/>
    </location>
</feature>
<dbReference type="PANTHER" id="PTHR46333:SF2">
    <property type="entry name" value="CYTOKINESIS PROTEIN 3"/>
    <property type="match status" value="1"/>
</dbReference>
<dbReference type="InterPro" id="IPR001452">
    <property type="entry name" value="SH3_domain"/>
</dbReference>
<name>A0A1R1PZG2_ZANCU</name>
<feature type="compositionally biased region" description="Basic and acidic residues" evidence="3">
    <location>
        <begin position="475"/>
        <end position="484"/>
    </location>
</feature>
<dbReference type="InterPro" id="IPR038765">
    <property type="entry name" value="Papain-like_cys_pep_sf"/>
</dbReference>
<dbReference type="EMBL" id="LSSK01000008">
    <property type="protein sequence ID" value="OMH86336.1"/>
    <property type="molecule type" value="Genomic_DNA"/>
</dbReference>
<feature type="region of interest" description="Disordered" evidence="3">
    <location>
        <begin position="874"/>
        <end position="929"/>
    </location>
</feature>
<protein>
    <submittedName>
        <fullName evidence="5">Cytokinesis protein 3</fullName>
    </submittedName>
</protein>
<keyword evidence="1 2" id="KW-0728">SH3 domain</keyword>
<dbReference type="PANTHER" id="PTHR46333">
    <property type="entry name" value="CYTOKINESIS PROTEIN 3"/>
    <property type="match status" value="1"/>
</dbReference>
<sequence length="1099" mass="125162">MYNNSDLTDEWWWGRSLETLKEGYFPKSYVLELPKEKNGKEENNDVKTKDTCESQSQPLLPKRKDDYYNNDVFLNKDSDSIGESVVEREASLAGSVLFENESDSETAKDSESAYTIQGSDEDENINASNSAYMNKAIYKKDAALHSEFDKECTCDTNSSDCGCANPKKQSDSYESKYDLAGTDYKNTDGDVCNIKPSSKDSNVIQHKSYRIIPSDMHSDTCANDKPFHQENNTGIGSSQPKNTKCVQTYSYGTIRNTDESQIDLDTVNKKLLEAIGGIAFRNEVFEPSKVTSDDRRVYNSCLTNETSTDSQAHTPCIISTSTNQFLQNTTNNSKPKMTPQFLKKGQACIYRTCSEHVNTREILLNEMRPEGYGGNGLSRSVSNDTCSNPQYYSRSVSNSMRRSSSDYTKLLTEHGARGCRESAGLRFDSKGVDEQPISYLQKKLKNLYNSELNNNSILEDSAENKRASRKPSMHNFEDKTLKKERSNREIKEDFNDIIKKPCLPTFASVRETLIFNVHDKKPFIQTHPGSETSSIHSKLLRYTQDDPIFSFEVLQQELEYVEKKANIIKLDCKNKSMEELVTKYLCKRFIDNKVRLLASIYLWITTHIELRLNYNEKFDIEELKDYEDPDRVYSTRASYGPGFAYLFAKFANIAGITCNVVHGTLKVPPPNPDSFIKGSFKPMYPNHIWNCVELDGKFRIVDTCCALVSHPFNSLGSRDNGFFLMHPDKAIYTHFPCDPRNLYNHSFVTWEIFWNLPYVRPLYFQYNINILNCTVSSDMLKHGMDSIILQLKDHTLDCYAEVELYSEEAINESILNLTPATVTERLPLLAQCKNYNGKRMAKIYLGNKPGFASSVLKLYVGTRPSRLAKSKRETLLSRTAHHNSHTQSTASIDEMYHSDGKSAKRNKRISKKPHMHKSPRESIQPSPSTRTTMFKVLLGVGKKSSNSQSIPEPKRSAPHVEFPYVTGAPTHLTYPLVMALSLGDTKKDSPKYILTNHFAEAEFYVKSPTSVLLKKDEQVNFHLLSIDTVENGSLDTEMERKHYKLQLKSPSGITTKFVFQPSDRSYVLQAEINEVGSWLIHYHGISNYWVPVVRYICTH</sequence>
<evidence type="ECO:0000256" key="1">
    <source>
        <dbReference type="ARBA" id="ARBA00022443"/>
    </source>
</evidence>
<dbReference type="InterPro" id="IPR052557">
    <property type="entry name" value="CAP/Cytokinesis_protein"/>
</dbReference>
<dbReference type="GO" id="GO:0110085">
    <property type="term" value="C:mitotic actomyosin contractile ring"/>
    <property type="evidence" value="ECO:0007669"/>
    <property type="project" value="TreeGrafter"/>
</dbReference>
<dbReference type="SUPFAM" id="SSF50044">
    <property type="entry name" value="SH3-domain"/>
    <property type="match status" value="1"/>
</dbReference>
<reference evidence="6" key="1">
    <citation type="submission" date="2017-01" db="EMBL/GenBank/DDBJ databases">
        <authorList>
            <person name="Wang Y."/>
            <person name="White M."/>
            <person name="Kvist S."/>
            <person name="Moncalvo J.-M."/>
        </authorList>
    </citation>
    <scope>NUCLEOTIDE SEQUENCE [LARGE SCALE GENOMIC DNA]</scope>
    <source>
        <strain evidence="6">COL-18-3</strain>
    </source>
</reference>
<feature type="compositionally biased region" description="Basic and acidic residues" evidence="3">
    <location>
        <begin position="35"/>
        <end position="52"/>
    </location>
</feature>